<gene>
    <name evidence="9 11" type="primary">rplA</name>
    <name evidence="11" type="ORF">LMG7974_00689</name>
</gene>
<keyword evidence="2 9" id="KW-0678">Repressor</keyword>
<evidence type="ECO:0000256" key="6">
    <source>
        <dbReference type="ARBA" id="ARBA00022980"/>
    </source>
</evidence>
<evidence type="ECO:0000313" key="12">
    <source>
        <dbReference type="Proteomes" id="UP000789803"/>
    </source>
</evidence>
<dbReference type="InterPro" id="IPR023674">
    <property type="entry name" value="Ribosomal_uL1-like"/>
</dbReference>
<evidence type="ECO:0000256" key="5">
    <source>
        <dbReference type="ARBA" id="ARBA00022884"/>
    </source>
</evidence>
<dbReference type="RefSeq" id="WP_229932502.1">
    <property type="nucleotide sequence ID" value="NZ_CAJHOF010000005.1"/>
</dbReference>
<dbReference type="InterPro" id="IPR028364">
    <property type="entry name" value="Ribosomal_uL1/biogenesis"/>
</dbReference>
<dbReference type="PANTHER" id="PTHR36427:SF3">
    <property type="entry name" value="LARGE RIBOSOMAL SUBUNIT PROTEIN UL1M"/>
    <property type="match status" value="1"/>
</dbReference>
<dbReference type="InterPro" id="IPR023673">
    <property type="entry name" value="Ribosomal_uL1_CS"/>
</dbReference>
<comment type="subunit">
    <text evidence="9">Part of the 50S ribosomal subunit.</text>
</comment>
<dbReference type="PANTHER" id="PTHR36427">
    <property type="entry name" value="54S RIBOSOMAL PROTEIN L1, MITOCHONDRIAL"/>
    <property type="match status" value="1"/>
</dbReference>
<keyword evidence="6 9" id="KW-0689">Ribosomal protein</keyword>
<comment type="caution">
    <text evidence="11">The sequence shown here is derived from an EMBL/GenBank/DDBJ whole genome shotgun (WGS) entry which is preliminary data.</text>
</comment>
<proteinExistence type="inferred from homology"/>
<protein>
    <recommendedName>
        <fullName evidence="8 9">Large ribosomal subunit protein uL1</fullName>
    </recommendedName>
</protein>
<dbReference type="PROSITE" id="PS01199">
    <property type="entry name" value="RIBOSOMAL_L1"/>
    <property type="match status" value="1"/>
</dbReference>
<keyword evidence="7 9" id="KW-0687">Ribonucleoprotein</keyword>
<dbReference type="Proteomes" id="UP000789803">
    <property type="component" value="Unassembled WGS sequence"/>
</dbReference>
<evidence type="ECO:0000256" key="8">
    <source>
        <dbReference type="ARBA" id="ARBA00035241"/>
    </source>
</evidence>
<comment type="similarity">
    <text evidence="1 9 10">Belongs to the universal ribosomal protein uL1 family.</text>
</comment>
<dbReference type="PIRSF" id="PIRSF002155">
    <property type="entry name" value="Ribosomal_L1"/>
    <property type="match status" value="1"/>
</dbReference>
<organism evidence="11 12">
    <name type="scientific">Campylobacter majalis</name>
    <dbReference type="NCBI Taxonomy" id="2790656"/>
    <lineage>
        <taxon>Bacteria</taxon>
        <taxon>Pseudomonadati</taxon>
        <taxon>Campylobacterota</taxon>
        <taxon>Epsilonproteobacteria</taxon>
        <taxon>Campylobacterales</taxon>
        <taxon>Campylobacteraceae</taxon>
        <taxon>Campylobacter</taxon>
    </lineage>
</organism>
<reference evidence="11 12" key="1">
    <citation type="submission" date="2020-11" db="EMBL/GenBank/DDBJ databases">
        <authorList>
            <person name="Peeters C."/>
        </authorList>
    </citation>
    <scope>NUCLEOTIDE SEQUENCE [LARGE SCALE GENOMIC DNA]</scope>
    <source>
        <strain evidence="11 12">LMG 7974</strain>
    </source>
</reference>
<dbReference type="SUPFAM" id="SSF56808">
    <property type="entry name" value="Ribosomal protein L1"/>
    <property type="match status" value="1"/>
</dbReference>
<comment type="function">
    <text evidence="9">Binds directly to 23S rRNA. The L1 stalk is quite mobile in the ribosome, and is involved in E site tRNA release.</text>
</comment>
<name>A0ABM8Q4J8_9BACT</name>
<dbReference type="Pfam" id="PF00687">
    <property type="entry name" value="Ribosomal_L1"/>
    <property type="match status" value="1"/>
</dbReference>
<evidence type="ECO:0000256" key="10">
    <source>
        <dbReference type="RuleBase" id="RU000659"/>
    </source>
</evidence>
<dbReference type="GO" id="GO:0005840">
    <property type="term" value="C:ribosome"/>
    <property type="evidence" value="ECO:0007669"/>
    <property type="project" value="UniProtKB-KW"/>
</dbReference>
<dbReference type="NCBIfam" id="TIGR01169">
    <property type="entry name" value="rplA_bact"/>
    <property type="match status" value="1"/>
</dbReference>
<keyword evidence="12" id="KW-1185">Reference proteome</keyword>
<keyword evidence="9" id="KW-0820">tRNA-binding</keyword>
<dbReference type="CDD" id="cd00403">
    <property type="entry name" value="Ribosomal_L1"/>
    <property type="match status" value="1"/>
</dbReference>
<keyword evidence="4 9" id="KW-0810">Translation regulation</keyword>
<evidence type="ECO:0000256" key="3">
    <source>
        <dbReference type="ARBA" id="ARBA00022730"/>
    </source>
</evidence>
<evidence type="ECO:0000256" key="1">
    <source>
        <dbReference type="ARBA" id="ARBA00010531"/>
    </source>
</evidence>
<evidence type="ECO:0000256" key="9">
    <source>
        <dbReference type="HAMAP-Rule" id="MF_01318"/>
    </source>
</evidence>
<dbReference type="HAMAP" id="MF_01318_B">
    <property type="entry name" value="Ribosomal_uL1_B"/>
    <property type="match status" value="1"/>
</dbReference>
<evidence type="ECO:0000256" key="2">
    <source>
        <dbReference type="ARBA" id="ARBA00022491"/>
    </source>
</evidence>
<evidence type="ECO:0000256" key="4">
    <source>
        <dbReference type="ARBA" id="ARBA00022845"/>
    </source>
</evidence>
<dbReference type="Gene3D" id="3.30.190.20">
    <property type="match status" value="1"/>
</dbReference>
<dbReference type="InterPro" id="IPR005878">
    <property type="entry name" value="Ribosom_uL1_bac-type"/>
</dbReference>
<dbReference type="InterPro" id="IPR002143">
    <property type="entry name" value="Ribosomal_uL1"/>
</dbReference>
<evidence type="ECO:0000313" key="11">
    <source>
        <dbReference type="EMBL" id="CAD7287801.1"/>
    </source>
</evidence>
<dbReference type="Gene3D" id="3.40.50.790">
    <property type="match status" value="1"/>
</dbReference>
<evidence type="ECO:0000256" key="7">
    <source>
        <dbReference type="ARBA" id="ARBA00023274"/>
    </source>
</evidence>
<dbReference type="InterPro" id="IPR016095">
    <property type="entry name" value="Ribosomal_uL1_3-a/b-sand"/>
</dbReference>
<keyword evidence="5 9" id="KW-0694">RNA-binding</keyword>
<dbReference type="EMBL" id="CAJHOF010000005">
    <property type="protein sequence ID" value="CAD7287801.1"/>
    <property type="molecule type" value="Genomic_DNA"/>
</dbReference>
<sequence>MGKTTKRFQDLLKKIDENKVYSISEGIDTVKTLSSAKFVETVEIALKLNVDPRHADQMVRGSVILPAGTGKKVRVAVMAKDAKADEAKAAGADIVGDDDLVEDIQKGIINFDVLIATPNLMGLVGKVGRILGPKGLMPNPKTGTVTMDVAQAVNNAKSGQVNFRVDKQGNIHAGVGKVNFTKEQLLDNVSAFIKAINKHKPAAAKGRYVKNATLALTMSPSVTLDTQEVMDLK</sequence>
<comment type="function">
    <text evidence="9">Protein L1 is also a translational repressor protein, it controls the translation of the L11 operon by binding to its mRNA.</text>
</comment>
<keyword evidence="3 9" id="KW-0699">rRNA-binding</keyword>
<accession>A0ABM8Q4J8</accession>